<feature type="compositionally biased region" description="Polar residues" evidence="1">
    <location>
        <begin position="52"/>
        <end position="63"/>
    </location>
</feature>
<protein>
    <submittedName>
        <fullName evidence="2">Uncharacterized protein</fullName>
    </submittedName>
</protein>
<comment type="caution">
    <text evidence="2">The sequence shown here is derived from an EMBL/GenBank/DDBJ whole genome shotgun (WGS) entry which is preliminary data.</text>
</comment>
<dbReference type="EMBL" id="JAZAVK010000008">
    <property type="protein sequence ID" value="KAK7431959.1"/>
    <property type="molecule type" value="Genomic_DNA"/>
</dbReference>
<accession>A0ABR1IG35</accession>
<feature type="compositionally biased region" description="Polar residues" evidence="1">
    <location>
        <begin position="333"/>
        <end position="351"/>
    </location>
</feature>
<feature type="compositionally biased region" description="Low complexity" evidence="1">
    <location>
        <begin position="64"/>
        <end position="75"/>
    </location>
</feature>
<name>A0ABR1IG35_9HYPO</name>
<feature type="compositionally biased region" description="Polar residues" evidence="1">
    <location>
        <begin position="78"/>
        <end position="87"/>
    </location>
</feature>
<dbReference type="Proteomes" id="UP001498421">
    <property type="component" value="Unassembled WGS sequence"/>
</dbReference>
<feature type="region of interest" description="Disordered" evidence="1">
    <location>
        <begin position="47"/>
        <end position="90"/>
    </location>
</feature>
<evidence type="ECO:0000313" key="2">
    <source>
        <dbReference type="EMBL" id="KAK7431959.1"/>
    </source>
</evidence>
<feature type="compositionally biased region" description="Polar residues" evidence="1">
    <location>
        <begin position="286"/>
        <end position="301"/>
    </location>
</feature>
<gene>
    <name evidence="2" type="ORF">QQZ08_001579</name>
</gene>
<keyword evidence="3" id="KW-1185">Reference proteome</keyword>
<reference evidence="2 3" key="1">
    <citation type="journal article" date="2025" name="Microbiol. Resour. Announc.">
        <title>Draft genome sequences for Neonectria magnoliae and Neonectria punicea, canker pathogens of Liriodendron tulipifera and Acer saccharum in West Virginia.</title>
        <authorList>
            <person name="Petronek H.M."/>
            <person name="Kasson M.T."/>
            <person name="Metheny A.M."/>
            <person name="Stauder C.M."/>
            <person name="Lovett B."/>
            <person name="Lynch S.C."/>
            <person name="Garnas J.R."/>
            <person name="Kasson L.R."/>
            <person name="Stajich J.E."/>
        </authorList>
    </citation>
    <scope>NUCLEOTIDE SEQUENCE [LARGE SCALE GENOMIC DNA]</scope>
    <source>
        <strain evidence="2 3">NRRL 64651</strain>
    </source>
</reference>
<evidence type="ECO:0000313" key="3">
    <source>
        <dbReference type="Proteomes" id="UP001498421"/>
    </source>
</evidence>
<sequence>MDGVFCKLTHRPSSSDYFLRLANLEETGNFKKCVQALQRPTTIHLQRKTTEADLSNNQTIESSQPPAAANQPDADLTPATQDQATRTSSSAIEDLASISAEAEEAGSVSATADETLIDMDNFEEVHNSQIPCLLNATEHIVHLVENVMVHYALEDHLVDSVIQGIEDGAIEYWVQHGFMRDCEDEIKENLIAVLRNMAQIKIKMHLRQSGREKKQNQPVQAEVDRCTEAIAEQVRRVQYSPEMLESLQQLAVVPDDWKATKDLPVAATAVASSGLQNVEAATKNSTVSENVVPTTPSITKASTRRRPTKGLADSRWATNGGHGGVRTMHPVSQPRSTPSMSSGNTRSTLNPSTVIRAQGLSSSRYATEPVQFEGKFTGAR</sequence>
<organism evidence="2 3">
    <name type="scientific">Neonectria magnoliae</name>
    <dbReference type="NCBI Taxonomy" id="2732573"/>
    <lineage>
        <taxon>Eukaryota</taxon>
        <taxon>Fungi</taxon>
        <taxon>Dikarya</taxon>
        <taxon>Ascomycota</taxon>
        <taxon>Pezizomycotina</taxon>
        <taxon>Sordariomycetes</taxon>
        <taxon>Hypocreomycetidae</taxon>
        <taxon>Hypocreales</taxon>
        <taxon>Nectriaceae</taxon>
        <taxon>Neonectria</taxon>
    </lineage>
</organism>
<feature type="region of interest" description="Disordered" evidence="1">
    <location>
        <begin position="286"/>
        <end position="351"/>
    </location>
</feature>
<evidence type="ECO:0000256" key="1">
    <source>
        <dbReference type="SAM" id="MobiDB-lite"/>
    </source>
</evidence>
<proteinExistence type="predicted"/>